<evidence type="ECO:0000256" key="3">
    <source>
        <dbReference type="SAM" id="Phobius"/>
    </source>
</evidence>
<dbReference type="SUPFAM" id="SSF103473">
    <property type="entry name" value="MFS general substrate transporter"/>
    <property type="match status" value="1"/>
</dbReference>
<dbReference type="InterPro" id="IPR020846">
    <property type="entry name" value="MFS_dom"/>
</dbReference>
<comment type="similarity">
    <text evidence="2">Belongs to the major facilitator superfamily. Monocarboxylate porter (TC 2.A.1.13) family.</text>
</comment>
<comment type="subcellular location">
    <subcellularLocation>
        <location evidence="1">Membrane</location>
        <topology evidence="1">Multi-pass membrane protein</topology>
    </subcellularLocation>
</comment>
<feature type="transmembrane region" description="Helical" evidence="3">
    <location>
        <begin position="58"/>
        <end position="76"/>
    </location>
</feature>
<evidence type="ECO:0000256" key="2">
    <source>
        <dbReference type="ARBA" id="ARBA00006727"/>
    </source>
</evidence>
<feature type="transmembrane region" description="Helical" evidence="3">
    <location>
        <begin position="88"/>
        <end position="107"/>
    </location>
</feature>
<evidence type="ECO:0000256" key="1">
    <source>
        <dbReference type="ARBA" id="ARBA00004141"/>
    </source>
</evidence>
<dbReference type="AlphaFoldDB" id="A0A9W6DRU1"/>
<proteinExistence type="inferred from homology"/>
<gene>
    <name evidence="5" type="ORF">AbraCBS73388_000609</name>
</gene>
<evidence type="ECO:0000313" key="6">
    <source>
        <dbReference type="Proteomes" id="UP001143548"/>
    </source>
</evidence>
<comment type="caution">
    <text evidence="5">The sequence shown here is derived from an EMBL/GenBank/DDBJ whole genome shotgun (WGS) entry which is preliminary data.</text>
</comment>
<dbReference type="GO" id="GO:0022857">
    <property type="term" value="F:transmembrane transporter activity"/>
    <property type="evidence" value="ECO:0007669"/>
    <property type="project" value="InterPro"/>
</dbReference>
<dbReference type="EMBL" id="BROQ01000104">
    <property type="protein sequence ID" value="GKZ25161.1"/>
    <property type="molecule type" value="Genomic_DNA"/>
</dbReference>
<keyword evidence="3" id="KW-0472">Membrane</keyword>
<dbReference type="PROSITE" id="PS50850">
    <property type="entry name" value="MFS"/>
    <property type="match status" value="1"/>
</dbReference>
<dbReference type="Proteomes" id="UP001143548">
    <property type="component" value="Unassembled WGS sequence"/>
</dbReference>
<accession>A0A9W6DRU1</accession>
<keyword evidence="3" id="KW-1133">Transmembrane helix</keyword>
<dbReference type="PANTHER" id="PTHR11360">
    <property type="entry name" value="MONOCARBOXYLATE TRANSPORTER"/>
    <property type="match status" value="1"/>
</dbReference>
<protein>
    <recommendedName>
        <fullName evidence="4">Major facilitator superfamily (MFS) profile domain-containing protein</fullName>
    </recommendedName>
</protein>
<dbReference type="InterPro" id="IPR011701">
    <property type="entry name" value="MFS"/>
</dbReference>
<dbReference type="InterPro" id="IPR050327">
    <property type="entry name" value="Proton-linked_MCT"/>
</dbReference>
<keyword evidence="3" id="KW-0812">Transmembrane</keyword>
<dbReference type="GO" id="GO:0016020">
    <property type="term" value="C:membrane"/>
    <property type="evidence" value="ECO:0007669"/>
    <property type="project" value="UniProtKB-SubCell"/>
</dbReference>
<evidence type="ECO:0000259" key="4">
    <source>
        <dbReference type="PROSITE" id="PS50850"/>
    </source>
</evidence>
<dbReference type="PANTHER" id="PTHR11360:SF240">
    <property type="entry name" value="MONOCARBOXYLATE TRANSPORTER (EUROFUNG)-RELATED"/>
    <property type="match status" value="1"/>
</dbReference>
<name>A0A9W6DRU1_9EURO</name>
<organism evidence="5 6">
    <name type="scientific">Aspergillus brasiliensis</name>
    <dbReference type="NCBI Taxonomy" id="319629"/>
    <lineage>
        <taxon>Eukaryota</taxon>
        <taxon>Fungi</taxon>
        <taxon>Dikarya</taxon>
        <taxon>Ascomycota</taxon>
        <taxon>Pezizomycotina</taxon>
        <taxon>Eurotiomycetes</taxon>
        <taxon>Eurotiomycetidae</taxon>
        <taxon>Eurotiales</taxon>
        <taxon>Aspergillaceae</taxon>
        <taxon>Aspergillus</taxon>
        <taxon>Aspergillus subgen. Circumdati</taxon>
    </lineage>
</organism>
<feature type="domain" description="Major facilitator superfamily (MFS) profile" evidence="4">
    <location>
        <begin position="24"/>
        <end position="141"/>
    </location>
</feature>
<evidence type="ECO:0000313" key="5">
    <source>
        <dbReference type="EMBL" id="GKZ25161.1"/>
    </source>
</evidence>
<feature type="transmembrane region" description="Helical" evidence="3">
    <location>
        <begin position="113"/>
        <end position="138"/>
    </location>
</feature>
<dbReference type="InterPro" id="IPR036259">
    <property type="entry name" value="MFS_trans_sf"/>
</dbReference>
<feature type="transmembrane region" description="Helical" evidence="3">
    <location>
        <begin position="30"/>
        <end position="52"/>
    </location>
</feature>
<dbReference type="Pfam" id="PF07690">
    <property type="entry name" value="MFS_1"/>
    <property type="match status" value="1"/>
</dbReference>
<dbReference type="Gene3D" id="1.20.1250.20">
    <property type="entry name" value="MFS general substrate transporter like domains"/>
    <property type="match status" value="1"/>
</dbReference>
<reference evidence="5" key="1">
    <citation type="submission" date="2022-07" db="EMBL/GenBank/DDBJ databases">
        <title>Taxonomy of Aspergillus series Nigri: significant species reduction supported by multi-species coalescent approaches.</title>
        <authorList>
            <person name="Bian C."/>
            <person name="Kusuya Y."/>
            <person name="Sklenar F."/>
            <person name="D'hooge E."/>
            <person name="Yaguchi T."/>
            <person name="Takahashi H."/>
            <person name="Hubka V."/>
        </authorList>
    </citation>
    <scope>NUCLEOTIDE SEQUENCE</scope>
    <source>
        <strain evidence="5">CBS 733.88</strain>
    </source>
</reference>
<sequence length="141" mass="15122">MVDCGIRETFDIYTLDFRALRVKKYAPTTIAVFLVELAIFIPITCISSYGIHVGLDHTLAYALSIFLNLGAAPGRFLPGLVADRLGRFNVLVVTSVVCAALTLALWITSGADMAAIVCYAALFGFWSSAAISLTPVCISQV</sequence>